<proteinExistence type="predicted"/>
<keyword evidence="1" id="KW-0812">Transmembrane</keyword>
<reference evidence="2" key="1">
    <citation type="submission" date="2021-01" db="EMBL/GenBank/DDBJ databases">
        <title>Whole genome shotgun sequence of Rugosimonospora africana NBRC 104875.</title>
        <authorList>
            <person name="Komaki H."/>
            <person name="Tamura T."/>
        </authorList>
    </citation>
    <scope>NUCLEOTIDE SEQUENCE</scope>
    <source>
        <strain evidence="2">NBRC 104875</strain>
    </source>
</reference>
<accession>A0A8J3VN62</accession>
<feature type="transmembrane region" description="Helical" evidence="1">
    <location>
        <begin position="138"/>
        <end position="160"/>
    </location>
</feature>
<dbReference type="PANTHER" id="PTHR41282:SF1">
    <property type="entry name" value="CONSERVED TRANSMEMBRANE PROTEIN-RELATED"/>
    <property type="match status" value="1"/>
</dbReference>
<dbReference type="Pfam" id="PF12811">
    <property type="entry name" value="BaxI_1"/>
    <property type="match status" value="1"/>
</dbReference>
<keyword evidence="3" id="KW-1185">Reference proteome</keyword>
<dbReference type="PIRSF" id="PIRSF009160">
    <property type="entry name" value="UCP009160"/>
    <property type="match status" value="1"/>
</dbReference>
<evidence type="ECO:0000313" key="3">
    <source>
        <dbReference type="Proteomes" id="UP000642748"/>
    </source>
</evidence>
<dbReference type="InterPro" id="IPR010539">
    <property type="entry name" value="BaxI_1-like"/>
</dbReference>
<dbReference type="AlphaFoldDB" id="A0A8J3VN62"/>
<sequence>MQSSNPILSRLGNVARAERTAQAPVEGYAVPPGYGGGNSGGYPSLITPTGVSRPMTLDDVVTRTIALIALTVVTAAVAWATLRTGAVVGLATTGSVIAGLVLLLVISFRRITNPVVISLYAVCQGVVLGVVSREFERVYQGIVVQAAVGTLGVFAGMAVLYKFRVLRATPKFARFVIGALIGVVVLSLVNLLFSLFGHNPGLVEYGPAARPTGLAIVFSLVCIVVGALTFILDFNAVEQGIRYELPVRYAWYCAFGILVGLIYLYWQILRMLGYLRR</sequence>
<dbReference type="PANTHER" id="PTHR41282">
    <property type="entry name" value="CONSERVED TRANSMEMBRANE PROTEIN-RELATED"/>
    <property type="match status" value="1"/>
</dbReference>
<comment type="caution">
    <text evidence="2">The sequence shown here is derived from an EMBL/GenBank/DDBJ whole genome shotgun (WGS) entry which is preliminary data.</text>
</comment>
<evidence type="ECO:0000313" key="2">
    <source>
        <dbReference type="EMBL" id="GIH12086.1"/>
    </source>
</evidence>
<feature type="transmembrane region" description="Helical" evidence="1">
    <location>
        <begin position="249"/>
        <end position="268"/>
    </location>
</feature>
<feature type="transmembrane region" description="Helical" evidence="1">
    <location>
        <begin position="115"/>
        <end position="132"/>
    </location>
</feature>
<dbReference type="EMBL" id="BONZ01000003">
    <property type="protein sequence ID" value="GIH12086.1"/>
    <property type="molecule type" value="Genomic_DNA"/>
</dbReference>
<organism evidence="2 3">
    <name type="scientific">Rugosimonospora africana</name>
    <dbReference type="NCBI Taxonomy" id="556532"/>
    <lineage>
        <taxon>Bacteria</taxon>
        <taxon>Bacillati</taxon>
        <taxon>Actinomycetota</taxon>
        <taxon>Actinomycetes</taxon>
        <taxon>Micromonosporales</taxon>
        <taxon>Micromonosporaceae</taxon>
        <taxon>Rugosimonospora</taxon>
    </lineage>
</organism>
<name>A0A8J3VN62_9ACTN</name>
<gene>
    <name evidence="2" type="ORF">Raf01_02580</name>
</gene>
<feature type="transmembrane region" description="Helical" evidence="1">
    <location>
        <begin position="86"/>
        <end position="108"/>
    </location>
</feature>
<dbReference type="Proteomes" id="UP000642748">
    <property type="component" value="Unassembled WGS sequence"/>
</dbReference>
<keyword evidence="1" id="KW-0472">Membrane</keyword>
<dbReference type="RefSeq" id="WP_203915805.1">
    <property type="nucleotide sequence ID" value="NZ_BONZ01000003.1"/>
</dbReference>
<protein>
    <submittedName>
        <fullName evidence="2">Membrane protein</fullName>
    </submittedName>
</protein>
<feature type="transmembrane region" description="Helical" evidence="1">
    <location>
        <begin position="172"/>
        <end position="193"/>
    </location>
</feature>
<evidence type="ECO:0000256" key="1">
    <source>
        <dbReference type="SAM" id="Phobius"/>
    </source>
</evidence>
<feature type="transmembrane region" description="Helical" evidence="1">
    <location>
        <begin position="213"/>
        <end position="237"/>
    </location>
</feature>
<feature type="transmembrane region" description="Helical" evidence="1">
    <location>
        <begin position="60"/>
        <end position="80"/>
    </location>
</feature>
<keyword evidence="1" id="KW-1133">Transmembrane helix</keyword>